<dbReference type="EMBL" id="RAWB01000279">
    <property type="protein sequence ID" value="RKH54902.1"/>
    <property type="molecule type" value="Genomic_DNA"/>
</dbReference>
<evidence type="ECO:0000313" key="3">
    <source>
        <dbReference type="Proteomes" id="UP000272888"/>
    </source>
</evidence>
<organism evidence="2 3">
    <name type="scientific">Corallococcus llansteffanensis</name>
    <dbReference type="NCBI Taxonomy" id="2316731"/>
    <lineage>
        <taxon>Bacteria</taxon>
        <taxon>Pseudomonadati</taxon>
        <taxon>Myxococcota</taxon>
        <taxon>Myxococcia</taxon>
        <taxon>Myxococcales</taxon>
        <taxon>Cystobacterineae</taxon>
        <taxon>Myxococcaceae</taxon>
        <taxon>Corallococcus</taxon>
    </lineage>
</organism>
<evidence type="ECO:0000313" key="2">
    <source>
        <dbReference type="EMBL" id="RKH54902.1"/>
    </source>
</evidence>
<reference evidence="3" key="1">
    <citation type="submission" date="2018-09" db="EMBL/GenBank/DDBJ databases">
        <authorList>
            <person name="Livingstone P.G."/>
            <person name="Whitworth D.E."/>
        </authorList>
    </citation>
    <scope>NUCLEOTIDE SEQUENCE [LARGE SCALE GENOMIC DNA]</scope>
    <source>
        <strain evidence="3">CA051B</strain>
    </source>
</reference>
<accession>A0A3A8PR12</accession>
<evidence type="ECO:0000256" key="1">
    <source>
        <dbReference type="SAM" id="Coils"/>
    </source>
</evidence>
<dbReference type="AlphaFoldDB" id="A0A3A8PR12"/>
<dbReference type="Proteomes" id="UP000272888">
    <property type="component" value="Unassembled WGS sequence"/>
</dbReference>
<keyword evidence="3" id="KW-1185">Reference proteome</keyword>
<protein>
    <submittedName>
        <fullName evidence="2">Uncharacterized protein</fullName>
    </submittedName>
</protein>
<gene>
    <name evidence="2" type="ORF">D7V93_24400</name>
</gene>
<comment type="caution">
    <text evidence="2">The sequence shown here is derived from an EMBL/GenBank/DDBJ whole genome shotgun (WGS) entry which is preliminary data.</text>
</comment>
<dbReference type="RefSeq" id="WP_120645695.1">
    <property type="nucleotide sequence ID" value="NZ_RAWB01000279.1"/>
</dbReference>
<proteinExistence type="predicted"/>
<sequence>MKHRRTKKTAPEPVGARESGRLHLSLSEATFADFERTFLEHQRAWLRKARTPKAKRVIRRRTAEDILLGAYGRECTWNEFHRALRRTEKLGYDNPGRRAHVACLLALTLKQFPDQTERARRKLDEAERQLRFLRKTHPLRQEGLIEIQRIRRMAGWETLRQG</sequence>
<keyword evidence="1" id="KW-0175">Coiled coil</keyword>
<feature type="coiled-coil region" evidence="1">
    <location>
        <begin position="109"/>
        <end position="136"/>
    </location>
</feature>
<name>A0A3A8PR12_9BACT</name>